<comment type="caution">
    <text evidence="2">The sequence shown here is derived from an EMBL/GenBank/DDBJ whole genome shotgun (WGS) entry which is preliminary data.</text>
</comment>
<proteinExistence type="predicted"/>
<dbReference type="RefSeq" id="WP_188441591.1">
    <property type="nucleotide sequence ID" value="NZ_BMFD01000004.1"/>
</dbReference>
<dbReference type="PROSITE" id="PS01124">
    <property type="entry name" value="HTH_ARAC_FAMILY_2"/>
    <property type="match status" value="1"/>
</dbReference>
<evidence type="ECO:0000259" key="1">
    <source>
        <dbReference type="PROSITE" id="PS01124"/>
    </source>
</evidence>
<evidence type="ECO:0000313" key="3">
    <source>
        <dbReference type="Proteomes" id="UP000635885"/>
    </source>
</evidence>
<organism evidence="2 3">
    <name type="scientific">Belliella aquatica</name>
    <dbReference type="NCBI Taxonomy" id="1323734"/>
    <lineage>
        <taxon>Bacteria</taxon>
        <taxon>Pseudomonadati</taxon>
        <taxon>Bacteroidota</taxon>
        <taxon>Cytophagia</taxon>
        <taxon>Cytophagales</taxon>
        <taxon>Cyclobacteriaceae</taxon>
        <taxon>Belliella</taxon>
    </lineage>
</organism>
<dbReference type="Gene3D" id="1.10.10.60">
    <property type="entry name" value="Homeodomain-like"/>
    <property type="match status" value="1"/>
</dbReference>
<reference evidence="3" key="1">
    <citation type="journal article" date="2019" name="Int. J. Syst. Evol. Microbiol.">
        <title>The Global Catalogue of Microorganisms (GCM) 10K type strain sequencing project: providing services to taxonomists for standard genome sequencing and annotation.</title>
        <authorList>
            <consortium name="The Broad Institute Genomics Platform"/>
            <consortium name="The Broad Institute Genome Sequencing Center for Infectious Disease"/>
            <person name="Wu L."/>
            <person name="Ma J."/>
        </authorList>
    </citation>
    <scope>NUCLEOTIDE SEQUENCE [LARGE SCALE GENOMIC DNA]</scope>
    <source>
        <strain evidence="3">CGMCC 1.12479</strain>
    </source>
</reference>
<gene>
    <name evidence="2" type="ORF">GCM10010993_16280</name>
</gene>
<sequence>MCKEKFNNLGKELNKLLFVEQRYLHQNFSLSHLVIETGADEDELENYFQQSFGLSFSLWLRKSRITYLTNFFYKYGGALSLKEYARFTGYSFIQDMLDDFELEKGMKFPIPMIS</sequence>
<dbReference type="EMBL" id="BMFD01000004">
    <property type="protein sequence ID" value="GGC38120.1"/>
    <property type="molecule type" value="Genomic_DNA"/>
</dbReference>
<name>A0ABQ1MD22_9BACT</name>
<accession>A0ABQ1MD22</accession>
<feature type="domain" description="HTH araC/xylS-type" evidence="1">
    <location>
        <begin position="14"/>
        <end position="106"/>
    </location>
</feature>
<evidence type="ECO:0000313" key="2">
    <source>
        <dbReference type="EMBL" id="GGC38120.1"/>
    </source>
</evidence>
<dbReference type="Proteomes" id="UP000635885">
    <property type="component" value="Unassembled WGS sequence"/>
</dbReference>
<dbReference type="InterPro" id="IPR018060">
    <property type="entry name" value="HTH_AraC"/>
</dbReference>
<protein>
    <recommendedName>
        <fullName evidence="1">HTH araC/xylS-type domain-containing protein</fullName>
    </recommendedName>
</protein>
<keyword evidence="3" id="KW-1185">Reference proteome</keyword>